<feature type="domain" description="Laminin G" evidence="10">
    <location>
        <begin position="1608"/>
        <end position="1804"/>
    </location>
</feature>
<dbReference type="GO" id="GO:0045296">
    <property type="term" value="F:cadherin binding"/>
    <property type="evidence" value="ECO:0007669"/>
    <property type="project" value="TreeGrafter"/>
</dbReference>
<dbReference type="InterPro" id="IPR001881">
    <property type="entry name" value="EGF-like_Ca-bd_dom"/>
</dbReference>
<evidence type="ECO:0000256" key="5">
    <source>
        <dbReference type="ARBA" id="ARBA00023157"/>
    </source>
</evidence>
<evidence type="ECO:0000313" key="14">
    <source>
        <dbReference type="Proteomes" id="UP001487740"/>
    </source>
</evidence>
<dbReference type="CDD" id="cd00110">
    <property type="entry name" value="LamG"/>
    <property type="match status" value="2"/>
</dbReference>
<dbReference type="GO" id="GO:0007163">
    <property type="term" value="P:establishment or maintenance of cell polarity"/>
    <property type="evidence" value="ECO:0007669"/>
    <property type="project" value="UniProtKB-ARBA"/>
</dbReference>
<feature type="domain" description="EGF-like" evidence="11">
    <location>
        <begin position="1807"/>
        <end position="1845"/>
    </location>
</feature>
<evidence type="ECO:0000256" key="7">
    <source>
        <dbReference type="PROSITE-ProRule" id="PRU00076"/>
    </source>
</evidence>
<evidence type="ECO:0000259" key="10">
    <source>
        <dbReference type="PROSITE" id="PS50025"/>
    </source>
</evidence>
<dbReference type="GO" id="GO:0000902">
    <property type="term" value="P:cell morphogenesis"/>
    <property type="evidence" value="ECO:0007669"/>
    <property type="project" value="TreeGrafter"/>
</dbReference>
<dbReference type="PROSITE" id="PS00010">
    <property type="entry name" value="ASX_HYDROXYL"/>
    <property type="match status" value="1"/>
</dbReference>
<sequence length="2416" mass="259760">MRVVKAGVVDLKKELKHQHKPMRDSIVVCCQDTGCISPAIVRKSVEERQPRVKERSRGDQPRGDAVTPGHPGSWKATPYRPTRALRTAGLVLRTPPVYSTITSTPATLALPATRLLTGDAEGTPLAFTQTKYCVVVPEDAPLSASLATVRAVHGQGAPVRYALTGENTGLLFSIGQQSGIISLAAKLDYEARKEHEIVVVGEAGGFAAHALLRIVVTDVNDNPPVFLRPYPRVTVIEEDDRDLPLPLAKVEARDVDEVDGGGLEYSISGDGVDGIASVDAYFRVHPTTGEVTQLKALDRDPPFGRGLWQVRVAVRDGQSTLSAAYIRPRRLPRAAAAPSASPNSSINSKTGYTNRHIFPARDESRLECVVPTATATIANTVTTTITTSKGRNGGMAQGGSGNRGKSLLPNQGEQNHRGRELKEENRRTVVTCHLDHDDVIVTGRRRWRKKRRRRRKKVLVRDRNSVEKSEDKKKAPILTRTEGGAGVSTQSEHTAGTRDIAAPMTRPNNSVTQATQTKELDAVDVLSWPRHSAKLRHSSLADPAGFSRRGKTFATQLPSSRIKMLLRTRRRHHWLRGKRDVPGQRMSQRRAILALWEASGRVNFAAPAATMARDRNRADVPLLSRQQASGFLIPEPTDHKETSNNDLRTPSFHQMLPLRSDKDQRTTRVSPIKSSKTSRNVPSSPTKPHRRVANEEGNLQPLQHDSLDSDNDDDDSGDNYGYDNGDRGHEGCVYFTSPYSSSPHLPSGMSVEGRGGTWRQHMVETVLTVVVKDINDNAPRFPNTTIYGQVEENGAANLSVAMVAAYDADDASEGTNAKLTYAIEKNVIEERSGEAIFVVHQETGLVRTALCCLDREAAPEYHIQVVAADGGGQKVSRTCWSKARRQGKEEGTCTVIIRVSDIDDNPPRLARKRWDLTVQETWGNSGTANTTLLEIAASDRDAASYFYYRVLAGSGRGWQLFTVRTVGAVGQLYATEPLDYEDETHRQGFKFTVQVTDGGPGAWKDPNHMDSAWISVKLLDVNDNPPLFARPHAHITIREDAQPGTLLASLPAHDPDMGGEEGVDYLMMGGWGALRVDEAGDITLWRALDREIPGGAAGEALVVAVDRGRPPLTATATLTLTVTDVNDCAPTLLPPTVFHVAEDAPPTLLGLLKATDADVWELGHGPPFSFTLAPSNPAHILSSIALKFDPDVDSGRGGAELWTTGGLDREAWPELEVGVELGDAGGVTATHTLTVIVDDTNDHPMKPATKTVFLWKTRGGGSEAPLGRVYVNDPDDWDAGDKSYAWDGPPHPLFSLDPRHGTVFASSVVREGRYDLHFRVSDRTWRQRGVAANVTVMVRLLAPAALARAAPLSLFPTTPARLARGWTPQGGGGRLGILLDEVLKVVGGSSSHKVEVVSLYDGTLSHPRRQRPEPSHDDSHQHPDTDRYRHSPPHSTRATVASADGSEGKGSEEESAWLPPPPPSACVWLSVVGPGGVFMDPTKLLGLLGLHLRQLEEATKLRVHLGSPEEAGERLDGTHSSSLRDSQPGDPSSAASLASTSLPLQVVDTNVTSLVTPRLSRAPSCRAQEPETCTPSSCLNGGRCLPTPAGNRCVCPGGSKGWRCKVLARTFLGSGWAWVPPLPRCLPTTISMRVLTRHPQGLLLYAGPMAPSQRPHHNVPTPMLALQMKHGRPQLLLEGSLEPIKLEVNMTLHDGEWHNLHLRLDTQGVALMVDRCGREWQSTGPSHCLAWAKWGSPWVLESWPSLGPLQVGGMAHSPPMAEQHGWWEPPIARPLHGCLSHLTFNGQMADLGEPASSGGSAPGCRPQEAACPGGMGGCGYRGECVGGLNHPECECEPGWAGTKCSTLSPPAFLGRGSYVRVALSFAPPTAVPRLQVRLRVPHATSGMLVRLATRHRAAVFTLHLRSGIVCASLTGAGVGVREACVEGRGVGDGLWHTISAEQHGDNLVASVDDGDGWRRNESLASLLLGEARQGLSKARRVTSPKVLQMSRLEGVTVGGVPRLTGGKLAAVTEDLSGACIADVRVSGRHLPLPPAANGTSWGQVTAARHVMRGCEAPDTCANTTCAPPFTCTTAITWDRAICSCGTGRRLVGRHCEDVDECLWQPCLHGGTCVNQRPGYLCLCGPAHAGDHCQWGTHVPNPSALAAPATLAGIAATLVVLLVLTLVLSLRLHRRRGSLCHKDRSRTKVESPEETQVEEKGGGQGQGNNLGEGRGKKRKSILSKNTSQLTLLGCLRRKLPTTTGKTPQSVLQEREEHSVGRKASGSGGGNASPGAKATGAHTRDPTPDLSRDDLRAYAYEGDGSSSGSLTSTISELKQEINARGSVEAEGGGTSTPRLVPGFLEVVDLLRNLPEAPGRPSPRPKSRRKLPEEATIPPSPPPPAPPPPPPPPPPVPSPSRTAEATPAPSKGTEAAVNC</sequence>
<dbReference type="SMART" id="SM00112">
    <property type="entry name" value="CA"/>
    <property type="match status" value="6"/>
</dbReference>
<dbReference type="PRINTS" id="PR00205">
    <property type="entry name" value="CADHERIN"/>
</dbReference>
<evidence type="ECO:0000256" key="3">
    <source>
        <dbReference type="ARBA" id="ARBA00022837"/>
    </source>
</evidence>
<feature type="compositionally biased region" description="Pro residues" evidence="8">
    <location>
        <begin position="2375"/>
        <end position="2395"/>
    </location>
</feature>
<evidence type="ECO:0000256" key="8">
    <source>
        <dbReference type="SAM" id="MobiDB-lite"/>
    </source>
</evidence>
<evidence type="ECO:0000259" key="11">
    <source>
        <dbReference type="PROSITE" id="PS50026"/>
    </source>
</evidence>
<reference evidence="13 14" key="1">
    <citation type="submission" date="2023-03" db="EMBL/GenBank/DDBJ databases">
        <title>High-quality genome of Scylla paramamosain provides insights in environmental adaptation.</title>
        <authorList>
            <person name="Zhang L."/>
        </authorList>
    </citation>
    <scope>NUCLEOTIDE SEQUENCE [LARGE SCALE GENOMIC DNA]</scope>
    <source>
        <strain evidence="13">LZ_2023a</strain>
        <tissue evidence="13">Muscle</tissue>
    </source>
</reference>
<feature type="region of interest" description="Disordered" evidence="8">
    <location>
        <begin position="628"/>
        <end position="725"/>
    </location>
</feature>
<dbReference type="PANTHER" id="PTHR24027">
    <property type="entry name" value="CADHERIN-23"/>
    <property type="match status" value="1"/>
</dbReference>
<feature type="domain" description="Laminin G" evidence="10">
    <location>
        <begin position="1848"/>
        <end position="2054"/>
    </location>
</feature>
<feature type="domain" description="Cadherin" evidence="12">
    <location>
        <begin position="1132"/>
        <end position="1249"/>
    </location>
</feature>
<dbReference type="GO" id="GO:0005912">
    <property type="term" value="C:adherens junction"/>
    <property type="evidence" value="ECO:0007669"/>
    <property type="project" value="TreeGrafter"/>
</dbReference>
<organism evidence="13 14">
    <name type="scientific">Scylla paramamosain</name>
    <name type="common">Mud crab</name>
    <dbReference type="NCBI Taxonomy" id="85552"/>
    <lineage>
        <taxon>Eukaryota</taxon>
        <taxon>Metazoa</taxon>
        <taxon>Ecdysozoa</taxon>
        <taxon>Arthropoda</taxon>
        <taxon>Crustacea</taxon>
        <taxon>Multicrustacea</taxon>
        <taxon>Malacostraca</taxon>
        <taxon>Eumalacostraca</taxon>
        <taxon>Eucarida</taxon>
        <taxon>Decapoda</taxon>
        <taxon>Pleocyemata</taxon>
        <taxon>Brachyura</taxon>
        <taxon>Eubrachyura</taxon>
        <taxon>Portunoidea</taxon>
        <taxon>Portunidae</taxon>
        <taxon>Portuninae</taxon>
        <taxon>Scylla</taxon>
    </lineage>
</organism>
<keyword evidence="5 7" id="KW-1015">Disulfide bond</keyword>
<feature type="compositionally biased region" description="Basic and acidic residues" evidence="8">
    <location>
        <begin position="459"/>
        <end position="474"/>
    </location>
</feature>
<dbReference type="GO" id="GO:0048513">
    <property type="term" value="P:animal organ development"/>
    <property type="evidence" value="ECO:0007669"/>
    <property type="project" value="UniProtKB-ARBA"/>
</dbReference>
<dbReference type="InterPro" id="IPR001791">
    <property type="entry name" value="Laminin_G"/>
</dbReference>
<dbReference type="SUPFAM" id="SSF49899">
    <property type="entry name" value="Concanavalin A-like lectins/glucanases"/>
    <property type="match status" value="2"/>
</dbReference>
<dbReference type="InterPro" id="IPR013320">
    <property type="entry name" value="ConA-like_dom_sf"/>
</dbReference>
<dbReference type="PROSITE" id="PS50026">
    <property type="entry name" value="EGF_3"/>
    <property type="match status" value="3"/>
</dbReference>
<feature type="region of interest" description="Disordered" evidence="8">
    <location>
        <begin position="1401"/>
        <end position="1460"/>
    </location>
</feature>
<feature type="disulfide bond" evidence="7">
    <location>
        <begin position="1595"/>
        <end position="1604"/>
    </location>
</feature>
<feature type="region of interest" description="Disordered" evidence="8">
    <location>
        <begin position="46"/>
        <end position="79"/>
    </location>
</feature>
<feature type="compositionally biased region" description="Basic and acidic residues" evidence="8">
    <location>
        <begin position="2180"/>
        <end position="2200"/>
    </location>
</feature>
<feature type="transmembrane region" description="Helical" evidence="9">
    <location>
        <begin position="2144"/>
        <end position="2167"/>
    </location>
</feature>
<feature type="compositionally biased region" description="Basic and acidic residues" evidence="8">
    <location>
        <begin position="2280"/>
        <end position="2294"/>
    </location>
</feature>
<feature type="compositionally biased region" description="Low complexity" evidence="8">
    <location>
        <begin position="2302"/>
        <end position="2313"/>
    </location>
</feature>
<dbReference type="SMART" id="SM00181">
    <property type="entry name" value="EGF"/>
    <property type="match status" value="4"/>
</dbReference>
<feature type="disulfide bond" evidence="7">
    <location>
        <begin position="2123"/>
        <end position="2132"/>
    </location>
</feature>
<dbReference type="CDD" id="cd00054">
    <property type="entry name" value="EGF_CA"/>
    <property type="match status" value="1"/>
</dbReference>
<dbReference type="SUPFAM" id="SSF49313">
    <property type="entry name" value="Cadherin-like"/>
    <property type="match status" value="7"/>
</dbReference>
<dbReference type="InterPro" id="IPR000742">
    <property type="entry name" value="EGF"/>
</dbReference>
<proteinExistence type="predicted"/>
<dbReference type="InterPro" id="IPR015919">
    <property type="entry name" value="Cadherin-like_sf"/>
</dbReference>
<keyword evidence="14" id="KW-1185">Reference proteome</keyword>
<comment type="subcellular location">
    <subcellularLocation>
        <location evidence="1">Membrane</location>
    </subcellularLocation>
</comment>
<feature type="region of interest" description="Disordered" evidence="8">
    <location>
        <begin position="1504"/>
        <end position="1539"/>
    </location>
</feature>
<feature type="compositionally biased region" description="Polar residues" evidence="8">
    <location>
        <begin position="2239"/>
        <end position="2250"/>
    </location>
</feature>
<dbReference type="Gene3D" id="2.60.40.60">
    <property type="entry name" value="Cadherins"/>
    <property type="match status" value="6"/>
</dbReference>
<dbReference type="EMBL" id="JARAKH010000001">
    <property type="protein sequence ID" value="KAK8407647.1"/>
    <property type="molecule type" value="Genomic_DNA"/>
</dbReference>
<feature type="domain" description="Cadherin" evidence="12">
    <location>
        <begin position="128"/>
        <end position="226"/>
    </location>
</feature>
<dbReference type="GO" id="GO:0016342">
    <property type="term" value="C:catenin complex"/>
    <property type="evidence" value="ECO:0007669"/>
    <property type="project" value="TreeGrafter"/>
</dbReference>
<feature type="compositionally biased region" description="Basic residues" evidence="8">
    <location>
        <begin position="446"/>
        <end position="458"/>
    </location>
</feature>
<evidence type="ECO:0008006" key="15">
    <source>
        <dbReference type="Google" id="ProtNLM"/>
    </source>
</evidence>
<dbReference type="PROSITE" id="PS50025">
    <property type="entry name" value="LAM_G_DOMAIN"/>
    <property type="match status" value="2"/>
</dbReference>
<dbReference type="GO" id="GO:0007043">
    <property type="term" value="P:cell-cell junction assembly"/>
    <property type="evidence" value="ECO:0007669"/>
    <property type="project" value="TreeGrafter"/>
</dbReference>
<feature type="domain" description="Cadherin" evidence="12">
    <location>
        <begin position="227"/>
        <end position="361"/>
    </location>
</feature>
<dbReference type="InterPro" id="IPR002126">
    <property type="entry name" value="Cadherin-like_dom"/>
</dbReference>
<dbReference type="InterPro" id="IPR000152">
    <property type="entry name" value="EGF-type_Asp/Asn_hydroxyl_site"/>
</dbReference>
<feature type="domain" description="Cadherin" evidence="12">
    <location>
        <begin position="929"/>
        <end position="1028"/>
    </location>
</feature>
<feature type="region of interest" description="Disordered" evidence="8">
    <location>
        <begin position="386"/>
        <end position="423"/>
    </location>
</feature>
<protein>
    <recommendedName>
        <fullName evidence="15">Neural-cadherin</fullName>
    </recommendedName>
</protein>
<dbReference type="PANTHER" id="PTHR24027:SF438">
    <property type="entry name" value="CADHERIN 23"/>
    <property type="match status" value="1"/>
</dbReference>
<keyword evidence="4 9" id="KW-0472">Membrane</keyword>
<dbReference type="Pfam" id="PF02210">
    <property type="entry name" value="Laminin_G_2"/>
    <property type="match status" value="1"/>
</dbReference>
<feature type="region of interest" description="Disordered" evidence="8">
    <location>
        <begin position="2237"/>
        <end position="2315"/>
    </location>
</feature>
<evidence type="ECO:0000256" key="6">
    <source>
        <dbReference type="PROSITE-ProRule" id="PRU00043"/>
    </source>
</evidence>
<feature type="domain" description="EGF-like" evidence="11">
    <location>
        <begin position="2097"/>
        <end position="2133"/>
    </location>
</feature>
<feature type="region of interest" description="Disordered" evidence="8">
    <location>
        <begin position="2180"/>
        <end position="2221"/>
    </location>
</feature>
<dbReference type="GO" id="GO:0001736">
    <property type="term" value="P:establishment of planar polarity"/>
    <property type="evidence" value="ECO:0007669"/>
    <property type="project" value="UniProtKB-ARBA"/>
</dbReference>
<evidence type="ECO:0000256" key="2">
    <source>
        <dbReference type="ARBA" id="ARBA00022737"/>
    </source>
</evidence>
<gene>
    <name evidence="13" type="ORF">O3P69_002297</name>
</gene>
<dbReference type="SUPFAM" id="SSF57196">
    <property type="entry name" value="EGF/Laminin"/>
    <property type="match status" value="1"/>
</dbReference>
<evidence type="ECO:0000256" key="4">
    <source>
        <dbReference type="ARBA" id="ARBA00023136"/>
    </source>
</evidence>
<keyword evidence="9" id="KW-1133">Transmembrane helix</keyword>
<dbReference type="Gene3D" id="2.10.25.10">
    <property type="entry name" value="Laminin"/>
    <property type="match status" value="2"/>
</dbReference>
<feature type="compositionally biased region" description="Polar residues" evidence="8">
    <location>
        <begin position="506"/>
        <end position="517"/>
    </location>
</feature>
<keyword evidence="7" id="KW-0245">EGF-like domain</keyword>
<dbReference type="PROSITE" id="PS50268">
    <property type="entry name" value="CADHERIN_2"/>
    <property type="match status" value="6"/>
</dbReference>
<dbReference type="PROSITE" id="PS01186">
    <property type="entry name" value="EGF_2"/>
    <property type="match status" value="1"/>
</dbReference>
<evidence type="ECO:0000256" key="1">
    <source>
        <dbReference type="ARBA" id="ARBA00004370"/>
    </source>
</evidence>
<feature type="domain" description="Cadherin" evidence="12">
    <location>
        <begin position="1029"/>
        <end position="1132"/>
    </location>
</feature>
<dbReference type="PROSITE" id="PS01187">
    <property type="entry name" value="EGF_CA"/>
    <property type="match status" value="1"/>
</dbReference>
<feature type="region of interest" description="Disordered" evidence="8">
    <location>
        <begin position="446"/>
        <end position="517"/>
    </location>
</feature>
<dbReference type="CDD" id="cd00053">
    <property type="entry name" value="EGF"/>
    <property type="match status" value="1"/>
</dbReference>
<dbReference type="Pfam" id="PF00054">
    <property type="entry name" value="Laminin_G_1"/>
    <property type="match status" value="1"/>
</dbReference>
<evidence type="ECO:0000313" key="13">
    <source>
        <dbReference type="EMBL" id="KAK8407647.1"/>
    </source>
</evidence>
<dbReference type="SMART" id="SM00282">
    <property type="entry name" value="LamG"/>
    <property type="match status" value="2"/>
</dbReference>
<dbReference type="Pfam" id="PF00028">
    <property type="entry name" value="Cadherin"/>
    <property type="match status" value="3"/>
</dbReference>
<dbReference type="Proteomes" id="UP001487740">
    <property type="component" value="Unassembled WGS sequence"/>
</dbReference>
<dbReference type="GO" id="GO:0007156">
    <property type="term" value="P:homophilic cell adhesion via plasma membrane adhesion molecules"/>
    <property type="evidence" value="ECO:0007669"/>
    <property type="project" value="InterPro"/>
</dbReference>
<feature type="region of interest" description="Disordered" evidence="8">
    <location>
        <begin position="2350"/>
        <end position="2416"/>
    </location>
</feature>
<feature type="compositionally biased region" description="Basic and acidic residues" evidence="8">
    <location>
        <begin position="1410"/>
        <end position="1429"/>
    </location>
</feature>
<feature type="disulfide bond" evidence="7">
    <location>
        <begin position="1835"/>
        <end position="1844"/>
    </location>
</feature>
<dbReference type="GO" id="GO:0016477">
    <property type="term" value="P:cell migration"/>
    <property type="evidence" value="ECO:0007669"/>
    <property type="project" value="TreeGrafter"/>
</dbReference>
<feature type="compositionally biased region" description="Gly residues" evidence="8">
    <location>
        <begin position="2201"/>
        <end position="2211"/>
    </location>
</feature>
<feature type="compositionally biased region" description="Gly residues" evidence="8">
    <location>
        <begin position="391"/>
        <end position="402"/>
    </location>
</feature>
<keyword evidence="9" id="KW-0812">Transmembrane</keyword>
<dbReference type="Gene3D" id="2.60.120.200">
    <property type="match status" value="2"/>
</dbReference>
<evidence type="ECO:0000256" key="9">
    <source>
        <dbReference type="SAM" id="Phobius"/>
    </source>
</evidence>
<feature type="compositionally biased region" description="Acidic residues" evidence="8">
    <location>
        <begin position="708"/>
        <end position="717"/>
    </location>
</feature>
<evidence type="ECO:0000259" key="12">
    <source>
        <dbReference type="PROSITE" id="PS50268"/>
    </source>
</evidence>
<keyword evidence="3 6" id="KW-0106">Calcium</keyword>
<dbReference type="SMART" id="SM00179">
    <property type="entry name" value="EGF_CA"/>
    <property type="match status" value="1"/>
</dbReference>
<accession>A0AAW0V884</accession>
<comment type="caution">
    <text evidence="7">Lacks conserved residue(s) required for the propagation of feature annotation.</text>
</comment>
<keyword evidence="2" id="KW-0677">Repeat</keyword>
<dbReference type="PROSITE" id="PS00022">
    <property type="entry name" value="EGF_1"/>
    <property type="match status" value="3"/>
</dbReference>
<dbReference type="GO" id="GO:0016339">
    <property type="term" value="P:calcium-dependent cell-cell adhesion via plasma membrane cell adhesion molecules"/>
    <property type="evidence" value="ECO:0007669"/>
    <property type="project" value="TreeGrafter"/>
</dbReference>
<dbReference type="GO" id="GO:0034332">
    <property type="term" value="P:adherens junction organization"/>
    <property type="evidence" value="ECO:0007669"/>
    <property type="project" value="TreeGrafter"/>
</dbReference>
<dbReference type="InterPro" id="IPR020894">
    <property type="entry name" value="Cadherin_CS"/>
</dbReference>
<feature type="compositionally biased region" description="Basic and acidic residues" evidence="8">
    <location>
        <begin position="46"/>
        <end position="62"/>
    </location>
</feature>
<dbReference type="InterPro" id="IPR039808">
    <property type="entry name" value="Cadherin"/>
</dbReference>
<feature type="domain" description="Cadherin" evidence="12">
    <location>
        <begin position="782"/>
        <end position="909"/>
    </location>
</feature>
<feature type="compositionally biased region" description="Basic and acidic residues" evidence="8">
    <location>
        <begin position="414"/>
        <end position="423"/>
    </location>
</feature>
<dbReference type="PROSITE" id="PS00232">
    <property type="entry name" value="CADHERIN_1"/>
    <property type="match status" value="2"/>
</dbReference>
<feature type="domain" description="EGF-like" evidence="11">
    <location>
        <begin position="1569"/>
        <end position="1605"/>
    </location>
</feature>
<dbReference type="GO" id="GO:0008013">
    <property type="term" value="F:beta-catenin binding"/>
    <property type="evidence" value="ECO:0007669"/>
    <property type="project" value="TreeGrafter"/>
</dbReference>
<feature type="compositionally biased region" description="Polar residues" evidence="8">
    <location>
        <begin position="667"/>
        <end position="686"/>
    </location>
</feature>
<dbReference type="InterPro" id="IPR018097">
    <property type="entry name" value="EGF_Ca-bd_CS"/>
</dbReference>
<dbReference type="GO" id="GO:0005509">
    <property type="term" value="F:calcium ion binding"/>
    <property type="evidence" value="ECO:0007669"/>
    <property type="project" value="UniProtKB-UniRule"/>
</dbReference>
<name>A0AAW0V884_SCYPA</name>
<dbReference type="CDD" id="cd11304">
    <property type="entry name" value="Cadherin_repeat"/>
    <property type="match status" value="7"/>
</dbReference>
<dbReference type="GO" id="GO:0044331">
    <property type="term" value="P:cell-cell adhesion mediated by cadherin"/>
    <property type="evidence" value="ECO:0007669"/>
    <property type="project" value="TreeGrafter"/>
</dbReference>
<comment type="caution">
    <text evidence="13">The sequence shown here is derived from an EMBL/GenBank/DDBJ whole genome shotgun (WGS) entry which is preliminary data.</text>
</comment>